<dbReference type="Gene3D" id="3.40.50.10190">
    <property type="entry name" value="BRCT domain"/>
    <property type="match status" value="1"/>
</dbReference>
<dbReference type="InterPro" id="IPR036420">
    <property type="entry name" value="BRCT_dom_sf"/>
</dbReference>
<name>A0A5R9BZ14_9LACT</name>
<proteinExistence type="predicted"/>
<feature type="domain" description="BRCT" evidence="1">
    <location>
        <begin position="1"/>
        <end position="85"/>
    </location>
</feature>
<keyword evidence="5" id="KW-1185">Reference proteome</keyword>
<sequence>MIKHNKIVFTGKLDSMSRKQAHALVIALGGEVQDFVSKTTTLLVVGKKNIDLFEEDSRSIKIKKAEELNSIGHNIHRISEKEFYNIAILTLMKSNKIDSTKKLLIIKPFSRVFLRVMTIYGFNYIPFY</sequence>
<dbReference type="PROSITE" id="PS50172">
    <property type="entry name" value="BRCT"/>
    <property type="match status" value="1"/>
</dbReference>
<gene>
    <name evidence="2" type="ORF">ACEN37_11950</name>
    <name evidence="3" type="ORF">FEZ48_12680</name>
</gene>
<dbReference type="EMBL" id="JBGQQK010000058">
    <property type="protein sequence ID" value="MFL2103960.1"/>
    <property type="molecule type" value="Genomic_DNA"/>
</dbReference>
<dbReference type="Proteomes" id="UP001625374">
    <property type="component" value="Unassembled WGS sequence"/>
</dbReference>
<accession>A0A5R9BZ14</accession>
<reference evidence="3 4" key="1">
    <citation type="submission" date="2019-05" db="EMBL/GenBank/DDBJ databases">
        <title>The metagenome of a microbial culture collection derived from dairy environment covers the genomic content of the human microbiome.</title>
        <authorList>
            <person name="Roder T."/>
            <person name="Wuthrich D."/>
            <person name="Sattari Z."/>
            <person name="Von Ah U."/>
            <person name="Bar C."/>
            <person name="Ronchi F."/>
            <person name="Macpherson A.J."/>
            <person name="Ganal-Vonarburg S.C."/>
            <person name="Bruggmann R."/>
            <person name="Vergeres G."/>
        </authorList>
    </citation>
    <scope>NUCLEOTIDE SEQUENCE [LARGE SCALE GENOMIC DNA]</scope>
    <source>
        <strain evidence="3 4">FAM 24235</strain>
    </source>
</reference>
<evidence type="ECO:0000313" key="5">
    <source>
        <dbReference type="Proteomes" id="UP001625374"/>
    </source>
</evidence>
<comment type="caution">
    <text evidence="3">The sequence shown here is derived from an EMBL/GenBank/DDBJ whole genome shotgun (WGS) entry which is preliminary data.</text>
</comment>
<organism evidence="3 4">
    <name type="scientific">Marinilactibacillus psychrotolerans</name>
    <dbReference type="NCBI Taxonomy" id="191770"/>
    <lineage>
        <taxon>Bacteria</taxon>
        <taxon>Bacillati</taxon>
        <taxon>Bacillota</taxon>
        <taxon>Bacilli</taxon>
        <taxon>Lactobacillales</taxon>
        <taxon>Carnobacteriaceae</taxon>
        <taxon>Marinilactibacillus</taxon>
    </lineage>
</organism>
<dbReference type="InterPro" id="IPR001357">
    <property type="entry name" value="BRCT_dom"/>
</dbReference>
<dbReference type="SUPFAM" id="SSF52113">
    <property type="entry name" value="BRCT domain"/>
    <property type="match status" value="1"/>
</dbReference>
<dbReference type="EMBL" id="VBTE01000057">
    <property type="protein sequence ID" value="TLQ05221.1"/>
    <property type="molecule type" value="Genomic_DNA"/>
</dbReference>
<dbReference type="Pfam" id="PF00533">
    <property type="entry name" value="BRCT"/>
    <property type="match status" value="1"/>
</dbReference>
<evidence type="ECO:0000313" key="4">
    <source>
        <dbReference type="Proteomes" id="UP000307201"/>
    </source>
</evidence>
<dbReference type="AlphaFoldDB" id="A0A5R9BZ14"/>
<evidence type="ECO:0000313" key="2">
    <source>
        <dbReference type="EMBL" id="MFL2103960.1"/>
    </source>
</evidence>
<reference evidence="2 5" key="2">
    <citation type="submission" date="2024-08" db="EMBL/GenBank/DDBJ databases">
        <authorList>
            <person name="Arias E."/>
        </authorList>
    </citation>
    <scope>NUCLEOTIDE SEQUENCE [LARGE SCALE GENOMIC DNA]</scope>
    <source>
        <strain evidence="2 5">FAM 24106</strain>
    </source>
</reference>
<dbReference type="RefSeq" id="WP_087057325.1">
    <property type="nucleotide sequence ID" value="NZ_JBGQQG010000078.1"/>
</dbReference>
<dbReference type="OrthoDB" id="9776650at2"/>
<dbReference type="Proteomes" id="UP000307201">
    <property type="component" value="Unassembled WGS sequence"/>
</dbReference>
<protein>
    <submittedName>
        <fullName evidence="2">BRCT domain-containing protein</fullName>
    </submittedName>
</protein>
<dbReference type="CDD" id="cd17748">
    <property type="entry name" value="BRCT_DNA_ligase_like"/>
    <property type="match status" value="1"/>
</dbReference>
<evidence type="ECO:0000313" key="3">
    <source>
        <dbReference type="EMBL" id="TLQ05221.1"/>
    </source>
</evidence>
<evidence type="ECO:0000259" key="1">
    <source>
        <dbReference type="PROSITE" id="PS50172"/>
    </source>
</evidence>